<feature type="transmembrane region" description="Helical" evidence="2">
    <location>
        <begin position="196"/>
        <end position="215"/>
    </location>
</feature>
<feature type="transmembrane region" description="Helical" evidence="2">
    <location>
        <begin position="21"/>
        <end position="42"/>
    </location>
</feature>
<feature type="region of interest" description="Disordered" evidence="1">
    <location>
        <begin position="53"/>
        <end position="114"/>
    </location>
</feature>
<keyword evidence="2" id="KW-0812">Transmembrane</keyword>
<organism evidence="3 4">
    <name type="scientific">Cyclostephanos tholiformis</name>
    <dbReference type="NCBI Taxonomy" id="382380"/>
    <lineage>
        <taxon>Eukaryota</taxon>
        <taxon>Sar</taxon>
        <taxon>Stramenopiles</taxon>
        <taxon>Ochrophyta</taxon>
        <taxon>Bacillariophyta</taxon>
        <taxon>Coscinodiscophyceae</taxon>
        <taxon>Thalassiosirophycidae</taxon>
        <taxon>Stephanodiscales</taxon>
        <taxon>Stephanodiscaceae</taxon>
        <taxon>Cyclostephanos</taxon>
    </lineage>
</organism>
<evidence type="ECO:0000313" key="3">
    <source>
        <dbReference type="EMBL" id="KAL3808685.1"/>
    </source>
</evidence>
<keyword evidence="4" id="KW-1185">Reference proteome</keyword>
<keyword evidence="2" id="KW-0472">Membrane</keyword>
<evidence type="ECO:0000313" key="4">
    <source>
        <dbReference type="Proteomes" id="UP001530377"/>
    </source>
</evidence>
<dbReference type="EMBL" id="JALLPB020000480">
    <property type="protein sequence ID" value="KAL3808685.1"/>
    <property type="molecule type" value="Genomic_DNA"/>
</dbReference>
<protein>
    <submittedName>
        <fullName evidence="3">Uncharacterized protein</fullName>
    </submittedName>
</protein>
<evidence type="ECO:0000256" key="2">
    <source>
        <dbReference type="SAM" id="Phobius"/>
    </source>
</evidence>
<dbReference type="AlphaFoldDB" id="A0ABD3R6W3"/>
<accession>A0ABD3R6W3</accession>
<name>A0ABD3R6W3_9STRA</name>
<evidence type="ECO:0000256" key="1">
    <source>
        <dbReference type="SAM" id="MobiDB-lite"/>
    </source>
</evidence>
<comment type="caution">
    <text evidence="3">The sequence shown here is derived from an EMBL/GenBank/DDBJ whole genome shotgun (WGS) entry which is preliminary data.</text>
</comment>
<dbReference type="Proteomes" id="UP001530377">
    <property type="component" value="Unassembled WGS sequence"/>
</dbReference>
<feature type="transmembrane region" description="Helical" evidence="2">
    <location>
        <begin position="327"/>
        <end position="346"/>
    </location>
</feature>
<reference evidence="3 4" key="1">
    <citation type="submission" date="2024-10" db="EMBL/GenBank/DDBJ databases">
        <title>Updated reference genomes for cyclostephanoid diatoms.</title>
        <authorList>
            <person name="Roberts W.R."/>
            <person name="Alverson A.J."/>
        </authorList>
    </citation>
    <scope>NUCLEOTIDE SEQUENCE [LARGE SCALE GENOMIC DNA]</scope>
    <source>
        <strain evidence="3 4">AJA228-03</strain>
    </source>
</reference>
<keyword evidence="2" id="KW-1133">Transmembrane helix</keyword>
<sequence length="471" mass="51305">MTHHLSHHHRHQHRHQHRRRYAVLLVSPPLFLAASMTAVVVVNDRVAMAFSPTTSSRRRGHIMPSSFHPPSRGNHAAIVNGDVSRPPGTMMSSSKGDDADGDSPPTIIPPPPPVVGRSLTAATVDDYDDDASPPHTSDVQDVQLRTLSRILLPSLASSLVAYLIFPPLSLGLSYLINDTASFAVLSVDSSQFVQNFLTVTGLTFSILVGQTYYFMYQQQEAVFISLFREVTEAKSLLEQVALVCRGRRDMYGMCLDAVKRYVEEDLKDGLGRDPARVLSARPIDDPLEVIMYLTSVGVPSSIYDTVRSLRQARAIRLGALQKKLPPVHFLLLWLLAGIELSCFPVLGAGTQTIGGYNILTIEGCLFGIMTFGIVLTLNVVGELYGGSGGAYNVDSVLHLMVRGLDEELETRMGNIDADVTRRGHARAIGDGKELDMKGGMMMPSPPYYPMRYIAAKIEGGGDSRSGRGGSS</sequence>
<feature type="transmembrane region" description="Helical" evidence="2">
    <location>
        <begin position="358"/>
        <end position="380"/>
    </location>
</feature>
<feature type="transmembrane region" description="Helical" evidence="2">
    <location>
        <begin position="150"/>
        <end position="175"/>
    </location>
</feature>
<proteinExistence type="predicted"/>
<gene>
    <name evidence="3" type="ORF">ACHAXA_009238</name>
</gene>